<sequence length="873" mass="93125">MEGLLGRSAVLAELDALARRAARGAGRVVLLRGEAGVGKTAVISQFTGELSCSMRVLTGWCDPLATPRPLGPLLDAVAGLGDAQSAGLVAAVDAGDTGALYRRLLAILRDGHSWVWVIEDAHWADSATLDLLRFLARRIKSLSLLLVLSYRAEELTAQHPLSVALGDVARCAAVSFIGLEPLNRDAIAVLAAGTGLNADQLHRLTGGNAFFVTEILAAGADALERNALPHSISEAVWGRLARLSVAARETVQAVAVCGPRADAALVHTLCPAANAGLAECLDAGVLVAPQGDAIGFRHELARRATLERVDEYQRKVLHKRALAALAEPPVDPNTLAALVFHAERAGDTDAVIRYAPPAAERALALGANREAAELYELALRYANTTPAEQRTVWLEHHAFANYACGLAEEAVSSWREAAALRHDLGHRLEEAEDLRWLSHELWGMGRTSEAGGAAVASLALVQDTDPSPQLAWSLVNLVEQSVWGFDPAAADYTARALAVGAQLGDESIVAQAHGFAALARVLRTDSGWDDLEAAWREAMAADVRGEHAGVLGTCVCAFAAMHYDLERAESCLSEALAHCRESDLFTFEALNLGVAALIGLHRGDWDAARSAAEDVLTRPGLAAVNRTLPRLTVALVDARRGEQPVASLPDDTTGVPMSDHLRLFPVWAARAEVAWLAGDDDAARTEAQTALAALEDKADPWLIAPLHRWAKLSGASAPPTTRENPITPFDLEISGHWQAAAAEWARRGCPYEAAIAQLGGDIAAVQSAHDTFRRLGARAAARRAQQRLTELRGRTRRSRRTDILADPDGLTRREREILTLITAGHSNADIATKLAISPRTVAHHVAAVLAKLGVDNRIQAAAHALQRRADSRP</sequence>
<evidence type="ECO:0000256" key="2">
    <source>
        <dbReference type="ARBA" id="ARBA00022840"/>
    </source>
</evidence>
<organism evidence="4 5">
    <name type="scientific">Mycobacterium paraense</name>
    <dbReference type="NCBI Taxonomy" id="767916"/>
    <lineage>
        <taxon>Bacteria</taxon>
        <taxon>Bacillati</taxon>
        <taxon>Actinomycetota</taxon>
        <taxon>Actinomycetes</taxon>
        <taxon>Mycobacteriales</taxon>
        <taxon>Mycobacteriaceae</taxon>
        <taxon>Mycobacterium</taxon>
        <taxon>Mycobacterium simiae complex</taxon>
    </lineage>
</organism>
<evidence type="ECO:0000256" key="1">
    <source>
        <dbReference type="ARBA" id="ARBA00022741"/>
    </source>
</evidence>
<dbReference type="GO" id="GO:0005737">
    <property type="term" value="C:cytoplasm"/>
    <property type="evidence" value="ECO:0007669"/>
    <property type="project" value="TreeGrafter"/>
</dbReference>
<dbReference type="PRINTS" id="PR00038">
    <property type="entry name" value="HTHLUXR"/>
</dbReference>
<dbReference type="PROSITE" id="PS50043">
    <property type="entry name" value="HTH_LUXR_2"/>
    <property type="match status" value="1"/>
</dbReference>
<dbReference type="GO" id="GO:0005524">
    <property type="term" value="F:ATP binding"/>
    <property type="evidence" value="ECO:0007669"/>
    <property type="project" value="UniProtKB-KW"/>
</dbReference>
<dbReference type="Pfam" id="PF00196">
    <property type="entry name" value="GerE"/>
    <property type="match status" value="1"/>
</dbReference>
<keyword evidence="2" id="KW-0067">ATP-binding</keyword>
<dbReference type="InterPro" id="IPR036388">
    <property type="entry name" value="WH-like_DNA-bd_sf"/>
</dbReference>
<protein>
    <submittedName>
        <fullName evidence="4">LuxR family transcriptional regulator</fullName>
    </submittedName>
</protein>
<dbReference type="InterPro" id="IPR016032">
    <property type="entry name" value="Sig_transdc_resp-reg_C-effctor"/>
</dbReference>
<evidence type="ECO:0000259" key="3">
    <source>
        <dbReference type="PROSITE" id="PS50043"/>
    </source>
</evidence>
<evidence type="ECO:0000313" key="4">
    <source>
        <dbReference type="EMBL" id="ORW49983.1"/>
    </source>
</evidence>
<dbReference type="SUPFAM" id="SSF52540">
    <property type="entry name" value="P-loop containing nucleoside triphosphate hydrolases"/>
    <property type="match status" value="1"/>
</dbReference>
<feature type="domain" description="HTH luxR-type" evidence="3">
    <location>
        <begin position="803"/>
        <end position="868"/>
    </location>
</feature>
<dbReference type="OrthoDB" id="4017436at2"/>
<keyword evidence="1" id="KW-0547">Nucleotide-binding</keyword>
<dbReference type="STRING" id="767916.AWB91_03290"/>
<dbReference type="Gene3D" id="1.10.10.10">
    <property type="entry name" value="Winged helix-like DNA-binding domain superfamily/Winged helix DNA-binding domain"/>
    <property type="match status" value="1"/>
</dbReference>
<dbReference type="GO" id="GO:0003677">
    <property type="term" value="F:DNA binding"/>
    <property type="evidence" value="ECO:0007669"/>
    <property type="project" value="InterPro"/>
</dbReference>
<dbReference type="PANTHER" id="PTHR16305">
    <property type="entry name" value="TESTICULAR SOLUBLE ADENYLYL CYCLASE"/>
    <property type="match status" value="1"/>
</dbReference>
<dbReference type="SUPFAM" id="SSF46894">
    <property type="entry name" value="C-terminal effector domain of the bipartite response regulators"/>
    <property type="match status" value="1"/>
</dbReference>
<dbReference type="RefSeq" id="WP_085244511.1">
    <property type="nucleotide sequence ID" value="NZ_LQPN01000033.1"/>
</dbReference>
<dbReference type="SUPFAM" id="SSF48452">
    <property type="entry name" value="TPR-like"/>
    <property type="match status" value="1"/>
</dbReference>
<dbReference type="AlphaFoldDB" id="A0A1X2AF58"/>
<dbReference type="PROSITE" id="PS00622">
    <property type="entry name" value="HTH_LUXR_1"/>
    <property type="match status" value="1"/>
</dbReference>
<dbReference type="CDD" id="cd06170">
    <property type="entry name" value="LuxR_C_like"/>
    <property type="match status" value="1"/>
</dbReference>
<dbReference type="InterPro" id="IPR000792">
    <property type="entry name" value="Tscrpt_reg_LuxR_C"/>
</dbReference>
<dbReference type="InterPro" id="IPR027417">
    <property type="entry name" value="P-loop_NTPase"/>
</dbReference>
<dbReference type="Pfam" id="PF13191">
    <property type="entry name" value="AAA_16"/>
    <property type="match status" value="1"/>
</dbReference>
<evidence type="ECO:0000313" key="5">
    <source>
        <dbReference type="Proteomes" id="UP000193285"/>
    </source>
</evidence>
<accession>A0A1X2AF58</accession>
<gene>
    <name evidence="4" type="ORF">AWB90_08240</name>
</gene>
<dbReference type="EMBL" id="LQPN01000033">
    <property type="protein sequence ID" value="ORW49983.1"/>
    <property type="molecule type" value="Genomic_DNA"/>
</dbReference>
<proteinExistence type="predicted"/>
<dbReference type="InterPro" id="IPR041664">
    <property type="entry name" value="AAA_16"/>
</dbReference>
<dbReference type="GO" id="GO:0006355">
    <property type="term" value="P:regulation of DNA-templated transcription"/>
    <property type="evidence" value="ECO:0007669"/>
    <property type="project" value="InterPro"/>
</dbReference>
<dbReference type="Proteomes" id="UP000193285">
    <property type="component" value="Unassembled WGS sequence"/>
</dbReference>
<dbReference type="SMART" id="SM00421">
    <property type="entry name" value="HTH_LUXR"/>
    <property type="match status" value="1"/>
</dbReference>
<dbReference type="Gene3D" id="1.25.40.10">
    <property type="entry name" value="Tetratricopeptide repeat domain"/>
    <property type="match status" value="1"/>
</dbReference>
<name>A0A1X2AF58_9MYCO</name>
<dbReference type="PANTHER" id="PTHR16305:SF35">
    <property type="entry name" value="TRANSCRIPTIONAL ACTIVATOR DOMAIN"/>
    <property type="match status" value="1"/>
</dbReference>
<dbReference type="GO" id="GO:0004016">
    <property type="term" value="F:adenylate cyclase activity"/>
    <property type="evidence" value="ECO:0007669"/>
    <property type="project" value="TreeGrafter"/>
</dbReference>
<comment type="caution">
    <text evidence="4">The sequence shown here is derived from an EMBL/GenBank/DDBJ whole genome shotgun (WGS) entry which is preliminary data.</text>
</comment>
<reference evidence="4 5" key="1">
    <citation type="journal article" date="2015" name="Emerg. Microbes Infect.">
        <title>Characterization of 17 strains belonging to the Mycobacterium simiae complex and description of Mycobacterium paraense sp. nov.</title>
        <authorList>
            <person name="Fusco da Costa A.R."/>
            <person name="Fedrizzi T."/>
            <person name="Lopes M.L."/>
            <person name="Pecorari M."/>
            <person name="Oliveira da Costa W.L."/>
            <person name="Giacobazzi E."/>
            <person name="da Costa Bahia J.R."/>
            <person name="De Sanctis V."/>
            <person name="Batista Lima K.V."/>
            <person name="Bertorelli R."/>
            <person name="Grottola A."/>
            <person name="Fabio A."/>
            <person name="Mariottini A."/>
            <person name="Ferretti P."/>
            <person name="Di Leva F."/>
            <person name="Fregni Serpini G."/>
            <person name="Tagliazucchi S."/>
            <person name="Rumpianesi F."/>
            <person name="Jousson O."/>
            <person name="Segata N."/>
            <person name="Tortoli E."/>
        </authorList>
    </citation>
    <scope>NUCLEOTIDE SEQUENCE [LARGE SCALE GENOMIC DNA]</scope>
    <source>
        <strain evidence="4 5">IEC33</strain>
    </source>
</reference>
<dbReference type="InterPro" id="IPR011990">
    <property type="entry name" value="TPR-like_helical_dom_sf"/>
</dbReference>